<dbReference type="SUPFAM" id="SSF52540">
    <property type="entry name" value="P-loop containing nucleoside triphosphate hydrolases"/>
    <property type="match status" value="1"/>
</dbReference>
<keyword evidence="2" id="KW-0547">Nucleotide-binding</keyword>
<organism evidence="6 7">
    <name type="scientific">Actinomadura physcomitrii</name>
    <dbReference type="NCBI Taxonomy" id="2650748"/>
    <lineage>
        <taxon>Bacteria</taxon>
        <taxon>Bacillati</taxon>
        <taxon>Actinomycetota</taxon>
        <taxon>Actinomycetes</taxon>
        <taxon>Streptosporangiales</taxon>
        <taxon>Thermomonosporaceae</taxon>
        <taxon>Actinomadura</taxon>
    </lineage>
</organism>
<feature type="domain" description="ABC transporter" evidence="5">
    <location>
        <begin position="2"/>
        <end position="232"/>
    </location>
</feature>
<dbReference type="RefSeq" id="WP_151595987.1">
    <property type="nucleotide sequence ID" value="NZ_WBMS02000019.1"/>
</dbReference>
<dbReference type="Proteomes" id="UP000462055">
    <property type="component" value="Unassembled WGS sequence"/>
</dbReference>
<dbReference type="PROSITE" id="PS50893">
    <property type="entry name" value="ABC_TRANSPORTER_2"/>
    <property type="match status" value="1"/>
</dbReference>
<dbReference type="Gene3D" id="3.40.50.300">
    <property type="entry name" value="P-loop containing nucleotide triphosphate hydrolases"/>
    <property type="match status" value="1"/>
</dbReference>
<protein>
    <submittedName>
        <fullName evidence="6">ATP-binding cassette domain-containing protein</fullName>
    </submittedName>
</protein>
<dbReference type="InterPro" id="IPR003593">
    <property type="entry name" value="AAA+_ATPase"/>
</dbReference>
<accession>A0A6I4MCK0</accession>
<gene>
    <name evidence="6" type="ORF">F8568_024345</name>
</gene>
<evidence type="ECO:0000256" key="4">
    <source>
        <dbReference type="SAM" id="MobiDB-lite"/>
    </source>
</evidence>
<keyword evidence="7" id="KW-1185">Reference proteome</keyword>
<dbReference type="EMBL" id="WBMS02000019">
    <property type="protein sequence ID" value="MWA03452.1"/>
    <property type="molecule type" value="Genomic_DNA"/>
</dbReference>
<reference evidence="6" key="1">
    <citation type="submission" date="2019-12" db="EMBL/GenBank/DDBJ databases">
        <title>Actinomadura physcomitrii sp. nov., a novel actinomycete isolated from moss [Physcomitrium sphaericum (Ludw) Fuernr].</title>
        <authorList>
            <person name="Zhuang X."/>
        </authorList>
    </citation>
    <scope>NUCLEOTIDE SEQUENCE [LARGE SCALE GENOMIC DNA]</scope>
    <source>
        <strain evidence="6">LD22</strain>
    </source>
</reference>
<feature type="region of interest" description="Disordered" evidence="4">
    <location>
        <begin position="251"/>
        <end position="278"/>
    </location>
</feature>
<dbReference type="AlphaFoldDB" id="A0A6I4MCK0"/>
<dbReference type="InterPro" id="IPR017871">
    <property type="entry name" value="ABC_transporter-like_CS"/>
</dbReference>
<name>A0A6I4MCK0_9ACTN</name>
<evidence type="ECO:0000313" key="7">
    <source>
        <dbReference type="Proteomes" id="UP000462055"/>
    </source>
</evidence>
<dbReference type="Pfam" id="PF00005">
    <property type="entry name" value="ABC_tran"/>
    <property type="match status" value="1"/>
</dbReference>
<keyword evidence="3 6" id="KW-0067">ATP-binding</keyword>
<dbReference type="GO" id="GO:0005524">
    <property type="term" value="F:ATP binding"/>
    <property type="evidence" value="ECO:0007669"/>
    <property type="project" value="UniProtKB-KW"/>
</dbReference>
<dbReference type="PANTHER" id="PTHR42788">
    <property type="entry name" value="TAURINE IMPORT ATP-BINDING PROTEIN-RELATED"/>
    <property type="match status" value="1"/>
</dbReference>
<dbReference type="InterPro" id="IPR050166">
    <property type="entry name" value="ABC_transporter_ATP-bind"/>
</dbReference>
<evidence type="ECO:0000256" key="2">
    <source>
        <dbReference type="ARBA" id="ARBA00022741"/>
    </source>
</evidence>
<evidence type="ECO:0000256" key="1">
    <source>
        <dbReference type="ARBA" id="ARBA00022448"/>
    </source>
</evidence>
<evidence type="ECO:0000256" key="3">
    <source>
        <dbReference type="ARBA" id="ARBA00022840"/>
    </source>
</evidence>
<sequence>MLAITGLTHTYTGGHTALDGLDLTVPDGQLLSIVGPSGCGKSTLLRCIAGLIRPTGGTLEMDGAPVDGVPDDLAVVFQDYSRSLFPWLTVRDNVAMPLRRRGGSRAERRAAADEALESVGLHDAARKYPWQLSGGMQQRVSIARALAYRPSLMLMDEPFGSVDAQTREDLEDLVLGVHRTGKMTILLVTHDIDESVYVGDRVVVLNRSPARVHADIPVGLPASRDQIETRGLPEFVRLRAEVGRLVRGGARVPGAAPADGLPADRGPDADGQAETGAG</sequence>
<dbReference type="SMART" id="SM00382">
    <property type="entry name" value="AAA"/>
    <property type="match status" value="1"/>
</dbReference>
<dbReference type="PANTHER" id="PTHR42788:SF13">
    <property type="entry name" value="ALIPHATIC SULFONATES IMPORT ATP-BINDING PROTEIN SSUB"/>
    <property type="match status" value="1"/>
</dbReference>
<comment type="caution">
    <text evidence="6">The sequence shown here is derived from an EMBL/GenBank/DDBJ whole genome shotgun (WGS) entry which is preliminary data.</text>
</comment>
<dbReference type="PROSITE" id="PS00211">
    <property type="entry name" value="ABC_TRANSPORTER_1"/>
    <property type="match status" value="1"/>
</dbReference>
<proteinExistence type="predicted"/>
<feature type="compositionally biased region" description="Low complexity" evidence="4">
    <location>
        <begin position="251"/>
        <end position="264"/>
    </location>
</feature>
<keyword evidence="1" id="KW-0813">Transport</keyword>
<dbReference type="InterPro" id="IPR003439">
    <property type="entry name" value="ABC_transporter-like_ATP-bd"/>
</dbReference>
<dbReference type="CDD" id="cd03293">
    <property type="entry name" value="ABC_NrtD_SsuB_transporters"/>
    <property type="match status" value="1"/>
</dbReference>
<evidence type="ECO:0000259" key="5">
    <source>
        <dbReference type="PROSITE" id="PS50893"/>
    </source>
</evidence>
<evidence type="ECO:0000313" key="6">
    <source>
        <dbReference type="EMBL" id="MWA03452.1"/>
    </source>
</evidence>
<dbReference type="GO" id="GO:0016887">
    <property type="term" value="F:ATP hydrolysis activity"/>
    <property type="evidence" value="ECO:0007669"/>
    <property type="project" value="InterPro"/>
</dbReference>
<dbReference type="InterPro" id="IPR027417">
    <property type="entry name" value="P-loop_NTPase"/>
</dbReference>